<dbReference type="EMBL" id="JAIVGD010000001">
    <property type="protein sequence ID" value="KAH0781101.1"/>
    <property type="molecule type" value="Genomic_DNA"/>
</dbReference>
<evidence type="ECO:0000313" key="1">
    <source>
        <dbReference type="EMBL" id="KAH0781101.1"/>
    </source>
</evidence>
<dbReference type="Proteomes" id="UP000826656">
    <property type="component" value="Unassembled WGS sequence"/>
</dbReference>
<accession>A0ABQ7WK31</accession>
<reference evidence="1 2" key="1">
    <citation type="journal article" date="2021" name="bioRxiv">
        <title>Chromosome-scale and haplotype-resolved genome assembly of a tetraploid potato cultivar.</title>
        <authorList>
            <person name="Sun H."/>
            <person name="Jiao W.-B."/>
            <person name="Krause K."/>
            <person name="Campoy J.A."/>
            <person name="Goel M."/>
            <person name="Folz-Donahue K."/>
            <person name="Kukat C."/>
            <person name="Huettel B."/>
            <person name="Schneeberger K."/>
        </authorList>
    </citation>
    <scope>NUCLEOTIDE SEQUENCE [LARGE SCALE GENOMIC DNA]</scope>
    <source>
        <strain evidence="1">SolTubOtavaFocal</strain>
        <tissue evidence="1">Leaves</tissue>
    </source>
</reference>
<sequence>MNVPGFTRMHVANYLQAQNDYSLDRNQAYVIANSTSAMMTDVNGGNAIINGSEAANTNFQQYIGEQNMSVPSNTIATSNTSANDRSDLNECENFDTYLNFHNMDDLYQDIGATSLILPNEHGSEYDQVYFVDQVAGTPSVKFQGIEKFPK</sequence>
<gene>
    <name evidence="1" type="ORF">KY290_000699</name>
</gene>
<keyword evidence="2" id="KW-1185">Reference proteome</keyword>
<evidence type="ECO:0000313" key="2">
    <source>
        <dbReference type="Proteomes" id="UP000826656"/>
    </source>
</evidence>
<name>A0ABQ7WK31_SOLTU</name>
<organism evidence="1 2">
    <name type="scientific">Solanum tuberosum</name>
    <name type="common">Potato</name>
    <dbReference type="NCBI Taxonomy" id="4113"/>
    <lineage>
        <taxon>Eukaryota</taxon>
        <taxon>Viridiplantae</taxon>
        <taxon>Streptophyta</taxon>
        <taxon>Embryophyta</taxon>
        <taxon>Tracheophyta</taxon>
        <taxon>Spermatophyta</taxon>
        <taxon>Magnoliopsida</taxon>
        <taxon>eudicotyledons</taxon>
        <taxon>Gunneridae</taxon>
        <taxon>Pentapetalae</taxon>
        <taxon>asterids</taxon>
        <taxon>lamiids</taxon>
        <taxon>Solanales</taxon>
        <taxon>Solanaceae</taxon>
        <taxon>Solanoideae</taxon>
        <taxon>Solaneae</taxon>
        <taxon>Solanum</taxon>
    </lineage>
</organism>
<comment type="caution">
    <text evidence="1">The sequence shown here is derived from an EMBL/GenBank/DDBJ whole genome shotgun (WGS) entry which is preliminary data.</text>
</comment>
<protein>
    <submittedName>
        <fullName evidence="1">Uncharacterized protein</fullName>
    </submittedName>
</protein>
<proteinExistence type="predicted"/>